<dbReference type="InterPro" id="IPR043128">
    <property type="entry name" value="Rev_trsase/Diguanyl_cyclase"/>
</dbReference>
<feature type="transmembrane region" description="Helical" evidence="2">
    <location>
        <begin position="54"/>
        <end position="74"/>
    </location>
</feature>
<dbReference type="GO" id="GO:0043709">
    <property type="term" value="P:cell adhesion involved in single-species biofilm formation"/>
    <property type="evidence" value="ECO:0007669"/>
    <property type="project" value="TreeGrafter"/>
</dbReference>
<evidence type="ECO:0000313" key="5">
    <source>
        <dbReference type="Proteomes" id="UP000322165"/>
    </source>
</evidence>
<comment type="caution">
    <text evidence="4">The sequence shown here is derived from an EMBL/GenBank/DDBJ whole genome shotgun (WGS) entry which is preliminary data.</text>
</comment>
<dbReference type="SUPFAM" id="SSF55073">
    <property type="entry name" value="Nucleotide cyclase"/>
    <property type="match status" value="1"/>
</dbReference>
<protein>
    <recommendedName>
        <fullName evidence="1">diguanylate cyclase</fullName>
        <ecNumber evidence="1">2.7.7.65</ecNumber>
    </recommendedName>
</protein>
<keyword evidence="2" id="KW-1133">Transmembrane helix</keyword>
<evidence type="ECO:0000256" key="1">
    <source>
        <dbReference type="ARBA" id="ARBA00012528"/>
    </source>
</evidence>
<reference evidence="4 5" key="2">
    <citation type="submission" date="2019-09" db="EMBL/GenBank/DDBJ databases">
        <authorList>
            <person name="Mazur A."/>
        </authorList>
    </citation>
    <scope>NUCLEOTIDE SEQUENCE [LARGE SCALE GENOMIC DNA]</scope>
    <source>
        <strain evidence="4 5">3729k</strain>
    </source>
</reference>
<accession>A0A5B2ZB36</accession>
<keyword evidence="5" id="KW-1185">Reference proteome</keyword>
<feature type="transmembrane region" description="Helical" evidence="2">
    <location>
        <begin position="94"/>
        <end position="115"/>
    </location>
</feature>
<dbReference type="PANTHER" id="PTHR45138:SF24">
    <property type="entry name" value="DIGUANYLATE CYCLASE DGCC-RELATED"/>
    <property type="match status" value="1"/>
</dbReference>
<dbReference type="Pfam" id="PF00990">
    <property type="entry name" value="GGDEF"/>
    <property type="match status" value="1"/>
</dbReference>
<dbReference type="InterPro" id="IPR000160">
    <property type="entry name" value="GGDEF_dom"/>
</dbReference>
<evidence type="ECO:0000256" key="2">
    <source>
        <dbReference type="SAM" id="Phobius"/>
    </source>
</evidence>
<dbReference type="PROSITE" id="PS50887">
    <property type="entry name" value="GGDEF"/>
    <property type="match status" value="1"/>
</dbReference>
<sequence length="358" mass="38881">MASDTPPRPATAAHGATGRNRLPWRVYPLRALGMGLAFLPMYAVLRELESPPAVWAWAAFSAFVWPHLAFALAARAAEPDRAEIRNLMLDSMIAGSWVPLLHFNLLPSAVLVTVATADKINSGVRGLWLRSLPAMLAALVFTGLAYGWYVQPESSLPVILACLPLMTIHTLAVSANLYRLVRKLQRQNLLLDRISRQDDLTGLHSRAHWLAEAEQLLREHQESGRPATLTFLDVHHFKATNDRYGHAVGDDVLRGIAGQIRAHLPEGGHAGRLGGDEFALALPYGLPGAEALAGTLRVAVETLEFPCHPGLRCSISLGLAEPPGAGLGLREWMEAADRALYEAKQAGRNRTAGARPRA</sequence>
<dbReference type="NCBIfam" id="TIGR00254">
    <property type="entry name" value="GGDEF"/>
    <property type="match status" value="1"/>
</dbReference>
<dbReference type="AlphaFoldDB" id="A0A5B2ZB36"/>
<keyword evidence="2" id="KW-0812">Transmembrane</keyword>
<keyword evidence="2" id="KW-0472">Membrane</keyword>
<feature type="transmembrane region" description="Helical" evidence="2">
    <location>
        <begin position="27"/>
        <end position="45"/>
    </location>
</feature>
<dbReference type="SMART" id="SM00267">
    <property type="entry name" value="GGDEF"/>
    <property type="match status" value="1"/>
</dbReference>
<organism evidence="4 5">
    <name type="scientific">Arenimonas fontis</name>
    <dbReference type="NCBI Taxonomy" id="2608255"/>
    <lineage>
        <taxon>Bacteria</taxon>
        <taxon>Pseudomonadati</taxon>
        <taxon>Pseudomonadota</taxon>
        <taxon>Gammaproteobacteria</taxon>
        <taxon>Lysobacterales</taxon>
        <taxon>Lysobacteraceae</taxon>
        <taxon>Arenimonas</taxon>
    </lineage>
</organism>
<dbReference type="GO" id="GO:0052621">
    <property type="term" value="F:diguanylate cyclase activity"/>
    <property type="evidence" value="ECO:0007669"/>
    <property type="project" value="UniProtKB-EC"/>
</dbReference>
<name>A0A5B2ZB36_9GAMM</name>
<gene>
    <name evidence="4" type="ORF">F0415_09140</name>
</gene>
<dbReference type="EMBL" id="VUOD01000006">
    <property type="protein sequence ID" value="KAA2284480.1"/>
    <property type="molecule type" value="Genomic_DNA"/>
</dbReference>
<dbReference type="EC" id="2.7.7.65" evidence="1"/>
<dbReference type="InterPro" id="IPR029787">
    <property type="entry name" value="Nucleotide_cyclase"/>
</dbReference>
<evidence type="ECO:0000313" key="4">
    <source>
        <dbReference type="EMBL" id="KAA2284480.1"/>
    </source>
</evidence>
<dbReference type="GO" id="GO:0005886">
    <property type="term" value="C:plasma membrane"/>
    <property type="evidence" value="ECO:0007669"/>
    <property type="project" value="TreeGrafter"/>
</dbReference>
<dbReference type="InterPro" id="IPR007894">
    <property type="entry name" value="MASE2"/>
</dbReference>
<reference evidence="4 5" key="1">
    <citation type="submission" date="2019-09" db="EMBL/GenBank/DDBJ databases">
        <title>Arenimonas chukotkensis sp. nov., a bacterium isolated from Chukotka hot spring, Arctic region, Russia.</title>
        <authorList>
            <person name="Zayulina K.S."/>
            <person name="Prokofeva M.I."/>
            <person name="Elcheninov A.G."/>
            <person name="Novikov A."/>
            <person name="Kochetkova T.V."/>
            <person name="Kublanov I.V."/>
        </authorList>
    </citation>
    <scope>NUCLEOTIDE SEQUENCE [LARGE SCALE GENOMIC DNA]</scope>
    <source>
        <strain evidence="4 5">3729k</strain>
    </source>
</reference>
<dbReference type="RefSeq" id="WP_149860913.1">
    <property type="nucleotide sequence ID" value="NZ_VUOD01000006.1"/>
</dbReference>
<dbReference type="InterPro" id="IPR050469">
    <property type="entry name" value="Diguanylate_Cyclase"/>
</dbReference>
<proteinExistence type="predicted"/>
<feature type="transmembrane region" description="Helical" evidence="2">
    <location>
        <begin position="127"/>
        <end position="149"/>
    </location>
</feature>
<dbReference type="CDD" id="cd01949">
    <property type="entry name" value="GGDEF"/>
    <property type="match status" value="1"/>
</dbReference>
<dbReference type="Gene3D" id="3.30.70.270">
    <property type="match status" value="1"/>
</dbReference>
<dbReference type="GO" id="GO:1902201">
    <property type="term" value="P:negative regulation of bacterial-type flagellum-dependent cell motility"/>
    <property type="evidence" value="ECO:0007669"/>
    <property type="project" value="TreeGrafter"/>
</dbReference>
<feature type="transmembrane region" description="Helical" evidence="2">
    <location>
        <begin position="155"/>
        <end position="178"/>
    </location>
</feature>
<evidence type="ECO:0000259" key="3">
    <source>
        <dbReference type="PROSITE" id="PS50887"/>
    </source>
</evidence>
<dbReference type="PANTHER" id="PTHR45138">
    <property type="entry name" value="REGULATORY COMPONENTS OF SENSORY TRANSDUCTION SYSTEM"/>
    <property type="match status" value="1"/>
</dbReference>
<dbReference type="Pfam" id="PF05230">
    <property type="entry name" value="MASE2"/>
    <property type="match status" value="1"/>
</dbReference>
<dbReference type="Proteomes" id="UP000322165">
    <property type="component" value="Unassembled WGS sequence"/>
</dbReference>
<feature type="domain" description="GGDEF" evidence="3">
    <location>
        <begin position="225"/>
        <end position="356"/>
    </location>
</feature>